<dbReference type="Proteomes" id="UP001497457">
    <property type="component" value="Chromosome 30rd"/>
</dbReference>
<evidence type="ECO:0000313" key="2">
    <source>
        <dbReference type="EMBL" id="CAL5025144.1"/>
    </source>
</evidence>
<organism evidence="2 3">
    <name type="scientific">Urochloa decumbens</name>
    <dbReference type="NCBI Taxonomy" id="240449"/>
    <lineage>
        <taxon>Eukaryota</taxon>
        <taxon>Viridiplantae</taxon>
        <taxon>Streptophyta</taxon>
        <taxon>Embryophyta</taxon>
        <taxon>Tracheophyta</taxon>
        <taxon>Spermatophyta</taxon>
        <taxon>Magnoliopsida</taxon>
        <taxon>Liliopsida</taxon>
        <taxon>Poales</taxon>
        <taxon>Poaceae</taxon>
        <taxon>PACMAD clade</taxon>
        <taxon>Panicoideae</taxon>
        <taxon>Panicodae</taxon>
        <taxon>Paniceae</taxon>
        <taxon>Melinidinae</taxon>
        <taxon>Urochloa</taxon>
    </lineage>
</organism>
<dbReference type="AlphaFoldDB" id="A0ABC9CS84"/>
<dbReference type="PANTHER" id="PTHR33915:SF1">
    <property type="entry name" value="OS04G0644100 PROTEIN"/>
    <property type="match status" value="1"/>
</dbReference>
<reference evidence="2 3" key="2">
    <citation type="submission" date="2024-10" db="EMBL/GenBank/DDBJ databases">
        <authorList>
            <person name="Ryan C."/>
        </authorList>
    </citation>
    <scope>NUCLEOTIDE SEQUENCE [LARGE SCALE GENOMIC DNA]</scope>
</reference>
<dbReference type="SUPFAM" id="SSF47769">
    <property type="entry name" value="SAM/Pointed domain"/>
    <property type="match status" value="1"/>
</dbReference>
<protein>
    <recommendedName>
        <fullName evidence="4">SAM domain-containing protein</fullName>
    </recommendedName>
</protein>
<dbReference type="Gene3D" id="1.10.150.50">
    <property type="entry name" value="Transcription Factor, Ets-1"/>
    <property type="match status" value="1"/>
</dbReference>
<proteinExistence type="predicted"/>
<dbReference type="EMBL" id="OZ075140">
    <property type="protein sequence ID" value="CAL5025144.1"/>
    <property type="molecule type" value="Genomic_DNA"/>
</dbReference>
<keyword evidence="3" id="KW-1185">Reference proteome</keyword>
<evidence type="ECO:0000256" key="1">
    <source>
        <dbReference type="SAM" id="MobiDB-lite"/>
    </source>
</evidence>
<dbReference type="PANTHER" id="PTHR33915">
    <property type="entry name" value="OSJNBA0033G05.11 PROTEIN"/>
    <property type="match status" value="1"/>
</dbReference>
<evidence type="ECO:0000313" key="3">
    <source>
        <dbReference type="Proteomes" id="UP001497457"/>
    </source>
</evidence>
<gene>
    <name evidence="2" type="ORF">URODEC1_LOCUS77922</name>
</gene>
<evidence type="ECO:0008006" key="4">
    <source>
        <dbReference type="Google" id="ProtNLM"/>
    </source>
</evidence>
<reference evidence="3" key="1">
    <citation type="submission" date="2024-06" db="EMBL/GenBank/DDBJ databases">
        <authorList>
            <person name="Ryan C."/>
        </authorList>
    </citation>
    <scope>NUCLEOTIDE SEQUENCE [LARGE SCALE GENOMIC DNA]</scope>
</reference>
<sequence length="217" mass="23983">MSTTPYKPPARSYHDRQRAEHTHCRAGMDWHAWLSGARLEAALVYEYALVLARNELEADDVAFFDHDLLHSMGISVAKHRLEILKLAWRDRRARARAHARARPAALARRLLGRVARCVRSLVRGDTGYSTALVLVPSQPPPPRPDEGRRSPAGLGVPKQQRRGKALRRAVSEPKGSGSRSGIGGRAAAAVHAVGDVESGDGDETVRWDRLFQDLKPN</sequence>
<feature type="region of interest" description="Disordered" evidence="1">
    <location>
        <begin position="132"/>
        <end position="186"/>
    </location>
</feature>
<accession>A0ABC9CS84</accession>
<name>A0ABC9CS84_9POAL</name>
<dbReference type="InterPro" id="IPR013761">
    <property type="entry name" value="SAM/pointed_sf"/>
</dbReference>